<dbReference type="RefSeq" id="WP_131481393.1">
    <property type="nucleotide sequence ID" value="NZ_SJDL01000012.1"/>
</dbReference>
<organism evidence="1 2">
    <name type="scientific">Marinobacter halodurans</name>
    <dbReference type="NCBI Taxonomy" id="2528979"/>
    <lineage>
        <taxon>Bacteria</taxon>
        <taxon>Pseudomonadati</taxon>
        <taxon>Pseudomonadota</taxon>
        <taxon>Gammaproteobacteria</taxon>
        <taxon>Pseudomonadales</taxon>
        <taxon>Marinobacteraceae</taxon>
        <taxon>Marinobacter</taxon>
    </lineage>
</organism>
<proteinExistence type="predicted"/>
<gene>
    <name evidence="1" type="ORF">EZI54_09630</name>
</gene>
<keyword evidence="2" id="KW-1185">Reference proteome</keyword>
<dbReference type="EMBL" id="SJDL01000012">
    <property type="protein sequence ID" value="TBW56196.1"/>
    <property type="molecule type" value="Genomic_DNA"/>
</dbReference>
<protein>
    <recommendedName>
        <fullName evidence="3">Lipoprotein</fullName>
    </recommendedName>
</protein>
<evidence type="ECO:0008006" key="3">
    <source>
        <dbReference type="Google" id="ProtNLM"/>
    </source>
</evidence>
<evidence type="ECO:0000313" key="1">
    <source>
        <dbReference type="EMBL" id="TBW56196.1"/>
    </source>
</evidence>
<comment type="caution">
    <text evidence="1">The sequence shown here is derived from an EMBL/GenBank/DDBJ whole genome shotgun (WGS) entry which is preliminary data.</text>
</comment>
<reference evidence="1 2" key="1">
    <citation type="submission" date="2019-02" db="EMBL/GenBank/DDBJ databases">
        <title>Marinobacter halodurans sp. nov., a marine bacterium isolated from sea tidal flat.</title>
        <authorList>
            <person name="Yoo Y."/>
            <person name="Lee D.W."/>
            <person name="Kim B.S."/>
            <person name="Kim J.-J."/>
        </authorList>
    </citation>
    <scope>NUCLEOTIDE SEQUENCE [LARGE SCALE GENOMIC DNA]</scope>
    <source>
        <strain evidence="1 2">YJ-S3-2</strain>
    </source>
</reference>
<dbReference type="PROSITE" id="PS51257">
    <property type="entry name" value="PROKAR_LIPOPROTEIN"/>
    <property type="match status" value="1"/>
</dbReference>
<dbReference type="Proteomes" id="UP000313645">
    <property type="component" value="Unassembled WGS sequence"/>
</dbReference>
<accession>A0ABY1ZKP4</accession>
<evidence type="ECO:0000313" key="2">
    <source>
        <dbReference type="Proteomes" id="UP000313645"/>
    </source>
</evidence>
<name>A0ABY1ZKP4_9GAMM</name>
<sequence length="621" mass="66586">MMRSRLFLTGACLLLLTACGDGELQDSPVDGRDTDGLYEPASQDVSGRVIDGYLDKARIWLDLDGDYQYDGGSVDVTVGTNPERTITLAGGEPTTITGEGGAYTLDLSALQLDATEAADLDWRDYPLVVTVIPGVTEEETDDGNVVQQDAYLMSAPPGVRFVSPLTTLIDARRFLVAGDLDVTTDLGQRLSGINLTGDYIRAGDARAHAYARAMARFLAAQFPDDMESGLVSSDGKVAPFPTEALRIMRLSYNGYADDVVRAVDEAVGSGGLYDNVDVAAVDIPQVPLDLDNPVLLQSVTVSAPEQGGTASESALEDNGSIAAELTFHYSEDGVLQRIDADGCMTPSLTEITRLARVHGRVAELNAQGLDGFYLDYQTSRPYWQDDDVNERLVFDWENGRASFYSATTCHGTAPSSALGDTPQQVYTWAYNGQGVLQAVTSNGSGVTPVADGHAVDPAYSYTSSGLGGQAMTLGGDVVPCLDAISQDNMDAARVVSAQQNYHYTGDPTGMADGVVPANGDVTGLKLDWDVRDGRQQLLRRIFFDAAIDTGSLLQWAYDGVRDEAFIDADQNGLVRQARLARYQDSGAWTCGGLHSGLVSYELYGIVGYQYIRLSDYLADTL</sequence>